<gene>
    <name evidence="11" type="ORF">PGRAT_18580</name>
</gene>
<proteinExistence type="inferred from homology"/>
<keyword evidence="4 10" id="KW-1003">Cell membrane</keyword>
<dbReference type="EMBL" id="CP009287">
    <property type="protein sequence ID" value="AIQ69419.1"/>
    <property type="molecule type" value="Genomic_DNA"/>
</dbReference>
<evidence type="ECO:0000256" key="10">
    <source>
        <dbReference type="RuleBase" id="RU364125"/>
    </source>
</evidence>
<keyword evidence="7 10" id="KW-0283">Flagellar rotation</keyword>
<dbReference type="PANTHER" id="PTHR35091:SF2">
    <property type="entry name" value="FLAGELLAR PROTEIN FLIL"/>
    <property type="match status" value="1"/>
</dbReference>
<dbReference type="Pfam" id="PF03748">
    <property type="entry name" value="FliL"/>
    <property type="match status" value="1"/>
</dbReference>
<keyword evidence="5 10" id="KW-0145">Chemotaxis</keyword>
<keyword evidence="12" id="KW-1185">Reference proteome</keyword>
<evidence type="ECO:0000256" key="8">
    <source>
        <dbReference type="ARBA" id="ARBA00022989"/>
    </source>
</evidence>
<reference evidence="11 12" key="1">
    <citation type="submission" date="2014-08" db="EMBL/GenBank/DDBJ databases">
        <title>Comparative genomics of the Paenibacillus odorifer group.</title>
        <authorList>
            <person name="den Bakker H.C."/>
            <person name="Tsai Y.-C."/>
            <person name="Martin N."/>
            <person name="Korlach J."/>
            <person name="Wiedmann M."/>
        </authorList>
    </citation>
    <scope>NUCLEOTIDE SEQUENCE [LARGE SCALE GENOMIC DNA]</scope>
    <source>
        <strain evidence="11 12">DSM 15220</strain>
    </source>
</reference>
<dbReference type="AlphaFoldDB" id="A0A089NK66"/>
<organism evidence="11 12">
    <name type="scientific">Paenibacillus graminis</name>
    <dbReference type="NCBI Taxonomy" id="189425"/>
    <lineage>
        <taxon>Bacteria</taxon>
        <taxon>Bacillati</taxon>
        <taxon>Bacillota</taxon>
        <taxon>Bacilli</taxon>
        <taxon>Bacillales</taxon>
        <taxon>Paenibacillaceae</taxon>
        <taxon>Paenibacillus</taxon>
    </lineage>
</organism>
<evidence type="ECO:0000313" key="12">
    <source>
        <dbReference type="Proteomes" id="UP000029500"/>
    </source>
</evidence>
<name>A0A089NK66_9BACL</name>
<dbReference type="KEGG" id="pgm:PGRAT_18580"/>
<dbReference type="OrthoDB" id="2664574at2"/>
<evidence type="ECO:0000256" key="1">
    <source>
        <dbReference type="ARBA" id="ARBA00002254"/>
    </source>
</evidence>
<dbReference type="PANTHER" id="PTHR35091">
    <property type="entry name" value="FLAGELLAR PROTEIN FLIL"/>
    <property type="match status" value="1"/>
</dbReference>
<keyword evidence="11" id="KW-0969">Cilium</keyword>
<sequence length="155" mass="17095">MKKMLPWLITILLAITLIVVAAFLLMDKIFPSDTNDVNTAVQNVETKKLSADEIVALTAEITDIKTNTADPDYILKVNIAFQLDSAKSKEEFEKIKAIKIAPLIIKAIADAKPEELNGAKGKDQFSSKLMNIINKNLTEGTITQIEFTDFVLASI</sequence>
<evidence type="ECO:0000256" key="7">
    <source>
        <dbReference type="ARBA" id="ARBA00022779"/>
    </source>
</evidence>
<dbReference type="InterPro" id="IPR005503">
    <property type="entry name" value="FliL"/>
</dbReference>
<keyword evidence="11" id="KW-0966">Cell projection</keyword>
<evidence type="ECO:0000313" key="11">
    <source>
        <dbReference type="EMBL" id="AIQ69419.1"/>
    </source>
</evidence>
<evidence type="ECO:0000256" key="5">
    <source>
        <dbReference type="ARBA" id="ARBA00022500"/>
    </source>
</evidence>
<dbReference type="RefSeq" id="WP_025706280.1">
    <property type="nucleotide sequence ID" value="NZ_CP009287.1"/>
</dbReference>
<evidence type="ECO:0000256" key="2">
    <source>
        <dbReference type="ARBA" id="ARBA00004162"/>
    </source>
</evidence>
<keyword evidence="8" id="KW-1133">Transmembrane helix</keyword>
<dbReference type="HOGENOM" id="CLU_099018_8_0_9"/>
<dbReference type="eggNOG" id="COG1580">
    <property type="taxonomic scope" value="Bacteria"/>
</dbReference>
<accession>A0A089NK66</accession>
<dbReference type="Proteomes" id="UP000029500">
    <property type="component" value="Chromosome"/>
</dbReference>
<evidence type="ECO:0000256" key="6">
    <source>
        <dbReference type="ARBA" id="ARBA00022692"/>
    </source>
</evidence>
<comment type="subcellular location">
    <subcellularLocation>
        <location evidence="2">Cell membrane</location>
        <topology evidence="2">Single-pass membrane protein</topology>
    </subcellularLocation>
</comment>
<comment type="similarity">
    <text evidence="3 10">Belongs to the FliL family.</text>
</comment>
<protein>
    <recommendedName>
        <fullName evidence="10">Flagellar protein FliL</fullName>
    </recommendedName>
</protein>
<keyword evidence="9 10" id="KW-0472">Membrane</keyword>
<evidence type="ECO:0000256" key="3">
    <source>
        <dbReference type="ARBA" id="ARBA00008281"/>
    </source>
</evidence>
<comment type="function">
    <text evidence="1 10">Controls the rotational direction of flagella during chemotaxis.</text>
</comment>
<dbReference type="GO" id="GO:0071978">
    <property type="term" value="P:bacterial-type flagellum-dependent swarming motility"/>
    <property type="evidence" value="ECO:0007669"/>
    <property type="project" value="TreeGrafter"/>
</dbReference>
<dbReference type="GO" id="GO:0009425">
    <property type="term" value="C:bacterial-type flagellum basal body"/>
    <property type="evidence" value="ECO:0007669"/>
    <property type="project" value="InterPro"/>
</dbReference>
<keyword evidence="6" id="KW-0812">Transmembrane</keyword>
<evidence type="ECO:0000256" key="9">
    <source>
        <dbReference type="ARBA" id="ARBA00023136"/>
    </source>
</evidence>
<keyword evidence="11" id="KW-0282">Flagellum</keyword>
<dbReference type="GO" id="GO:0006935">
    <property type="term" value="P:chemotaxis"/>
    <property type="evidence" value="ECO:0007669"/>
    <property type="project" value="UniProtKB-KW"/>
</dbReference>
<dbReference type="GO" id="GO:0005886">
    <property type="term" value="C:plasma membrane"/>
    <property type="evidence" value="ECO:0007669"/>
    <property type="project" value="UniProtKB-SubCell"/>
</dbReference>
<evidence type="ECO:0000256" key="4">
    <source>
        <dbReference type="ARBA" id="ARBA00022475"/>
    </source>
</evidence>
<dbReference type="STRING" id="189425.PGRAT_18580"/>